<dbReference type="Proteomes" id="UP001230654">
    <property type="component" value="Unassembled WGS sequence"/>
</dbReference>
<evidence type="ECO:0000313" key="1">
    <source>
        <dbReference type="EMBL" id="MDQ0578207.1"/>
    </source>
</evidence>
<protein>
    <submittedName>
        <fullName evidence="1">Uncharacterized protein</fullName>
    </submittedName>
</protein>
<gene>
    <name evidence="1" type="ORF">QF030_000385</name>
</gene>
<keyword evidence="2" id="KW-1185">Reference proteome</keyword>
<dbReference type="EMBL" id="JAUSWV010000001">
    <property type="protein sequence ID" value="MDQ0578207.1"/>
    <property type="molecule type" value="Genomic_DNA"/>
</dbReference>
<sequence>MTQIGAGTVGSYMYRMEWTELVELLLRRRVAAFQDSHLTNTASMHDWRRARAAAEAAVQHAVRHGERVVLVSDVVRQAEEQFTLRLSNHMASLVLKERIASHCGLTTDAVDR</sequence>
<accession>A0ABU0NGH0</accession>
<proteinExistence type="predicted"/>
<comment type="caution">
    <text evidence="1">The sequence shown here is derived from an EMBL/GenBank/DDBJ whole genome shotgun (WGS) entry which is preliminary data.</text>
</comment>
<reference evidence="1 2" key="1">
    <citation type="submission" date="2023-07" db="EMBL/GenBank/DDBJ databases">
        <title>Comparative genomics of wheat-associated soil bacteria to identify genetic determinants of phenazine resistance.</title>
        <authorList>
            <person name="Mouncey N."/>
        </authorList>
    </citation>
    <scope>NUCLEOTIDE SEQUENCE [LARGE SCALE GENOMIC DNA]</scope>
    <source>
        <strain evidence="1 2">B2I6</strain>
    </source>
</reference>
<dbReference type="RefSeq" id="WP_307160847.1">
    <property type="nucleotide sequence ID" value="NZ_JAUSWV010000001.1"/>
</dbReference>
<organism evidence="1 2">
    <name type="scientific">Streptomyces rishiriensis</name>
    <dbReference type="NCBI Taxonomy" id="68264"/>
    <lineage>
        <taxon>Bacteria</taxon>
        <taxon>Bacillati</taxon>
        <taxon>Actinomycetota</taxon>
        <taxon>Actinomycetes</taxon>
        <taxon>Kitasatosporales</taxon>
        <taxon>Streptomycetaceae</taxon>
        <taxon>Streptomyces</taxon>
    </lineage>
</organism>
<name>A0ABU0NGH0_STRRH</name>
<evidence type="ECO:0000313" key="2">
    <source>
        <dbReference type="Proteomes" id="UP001230654"/>
    </source>
</evidence>